<evidence type="ECO:0000313" key="2">
    <source>
        <dbReference type="EMBL" id="KAE9215386.1"/>
    </source>
</evidence>
<dbReference type="PANTHER" id="PTHR35796:SF3">
    <property type="entry name" value="BHLH DOMAIN-CONTAINING PROTEIN"/>
    <property type="match status" value="1"/>
</dbReference>
<accession>A0A6A3YBC3</accession>
<gene>
    <name evidence="2" type="ORF">PF002_g17379</name>
</gene>
<dbReference type="AlphaFoldDB" id="A0A6A3YBC3"/>
<organism evidence="2 3">
    <name type="scientific">Phytophthora fragariae</name>
    <dbReference type="NCBI Taxonomy" id="53985"/>
    <lineage>
        <taxon>Eukaryota</taxon>
        <taxon>Sar</taxon>
        <taxon>Stramenopiles</taxon>
        <taxon>Oomycota</taxon>
        <taxon>Peronosporomycetes</taxon>
        <taxon>Peronosporales</taxon>
        <taxon>Peronosporaceae</taxon>
        <taxon>Phytophthora</taxon>
    </lineage>
</organism>
<proteinExistence type="predicted"/>
<feature type="region of interest" description="Disordered" evidence="1">
    <location>
        <begin position="548"/>
        <end position="567"/>
    </location>
</feature>
<evidence type="ECO:0000313" key="3">
    <source>
        <dbReference type="Proteomes" id="UP000440367"/>
    </source>
</evidence>
<reference evidence="2 3" key="1">
    <citation type="submission" date="2018-08" db="EMBL/GenBank/DDBJ databases">
        <title>Genomic investigation of the strawberry pathogen Phytophthora fragariae indicates pathogenicity is determined by transcriptional variation in three key races.</title>
        <authorList>
            <person name="Adams T.M."/>
            <person name="Armitage A.D."/>
            <person name="Sobczyk M.K."/>
            <person name="Bates H.J."/>
            <person name="Dunwell J.M."/>
            <person name="Nellist C.F."/>
            <person name="Harrison R.J."/>
        </authorList>
    </citation>
    <scope>NUCLEOTIDE SEQUENCE [LARGE SCALE GENOMIC DNA]</scope>
    <source>
        <strain evidence="2 3">BC-1</strain>
    </source>
</reference>
<feature type="region of interest" description="Disordered" evidence="1">
    <location>
        <begin position="52"/>
        <end position="77"/>
    </location>
</feature>
<name>A0A6A3YBC3_9STRA</name>
<feature type="compositionally biased region" description="Low complexity" evidence="1">
    <location>
        <begin position="52"/>
        <end position="65"/>
    </location>
</feature>
<dbReference type="PANTHER" id="PTHR35796">
    <property type="entry name" value="HYPOTHETICAL CYTOSOLIC PROTEIN"/>
    <property type="match status" value="1"/>
</dbReference>
<dbReference type="Proteomes" id="UP000440367">
    <property type="component" value="Unassembled WGS sequence"/>
</dbReference>
<evidence type="ECO:0000256" key="1">
    <source>
        <dbReference type="SAM" id="MobiDB-lite"/>
    </source>
</evidence>
<protein>
    <submittedName>
        <fullName evidence="2">Uncharacterized protein</fullName>
    </submittedName>
</protein>
<dbReference type="EMBL" id="QXGD01001079">
    <property type="protein sequence ID" value="KAE9215386.1"/>
    <property type="molecule type" value="Genomic_DNA"/>
</dbReference>
<sequence>MSALLPSDEDFFMDELSVLAFLADYELDNEDAPISTPSSDLSTPSHCDTLTTTWSDTTSSSAVSSPEKPIATDKKKSWRQPRKEEVLTLREVVKQLSAELERLKWAAGVHSTLPSASETPPVANAQAPHKTVVSVMWEQIAGRQSMLRQKSEDETAKLREALRLQLQQAKSLQRTIKRKLREDLVSSSMDLIKKNRLHTIVVTPPFNSKAVFDQLMVGLDEVYEGVDTFFEKAGMMELPCPGRRINSSQWLAKGKCVEFLDIYALPFDLRKTANVIWTPEKNQSGRDNLYYLQNFSAGSNTHMKSFCFGFSLQGLDFRVVMRSVTRKYVEKDRVVFITRSLIEPIYEEVSIHALTETSRMVLKRGDLSALGPTTVMQTHREADTLGFKAMDLHNLHVVGLENWDNNITRFNNSLEDQLINELTPPHSQVVYDYMLRKKALQSGNGFLQSTVRPPEGQEASTAVAAGREFREERKTEEKRGNACCNDCFPSISKEDKGMRAGCVRRVEGNAAHQEDEDAGDESMFTASGDSMHCNQRLHVRIITLHHENIHARENRHSSRKTDTQAAK</sequence>
<comment type="caution">
    <text evidence="2">The sequence shown here is derived from an EMBL/GenBank/DDBJ whole genome shotgun (WGS) entry which is preliminary data.</text>
</comment>